<accession>A0A9P6WBH9</accession>
<dbReference type="GO" id="GO:0110155">
    <property type="term" value="P:NAD-cap decapping"/>
    <property type="evidence" value="ECO:0007669"/>
    <property type="project" value="TreeGrafter"/>
</dbReference>
<evidence type="ECO:0000256" key="1">
    <source>
        <dbReference type="ARBA" id="ARBA00001968"/>
    </source>
</evidence>
<keyword evidence="7" id="KW-0694">RNA-binding</keyword>
<dbReference type="GO" id="GO:0005634">
    <property type="term" value="C:nucleus"/>
    <property type="evidence" value="ECO:0007669"/>
    <property type="project" value="UniProtKB-SubCell"/>
</dbReference>
<evidence type="ECO:0000256" key="2">
    <source>
        <dbReference type="ARBA" id="ARBA00006562"/>
    </source>
</evidence>
<evidence type="ECO:0000256" key="7">
    <source>
        <dbReference type="RuleBase" id="RU367113"/>
    </source>
</evidence>
<dbReference type="EMBL" id="PUHR01000069">
    <property type="protein sequence ID" value="KAG0668363.1"/>
    <property type="molecule type" value="Genomic_DNA"/>
</dbReference>
<evidence type="ECO:0000313" key="10">
    <source>
        <dbReference type="Proteomes" id="UP000750334"/>
    </source>
</evidence>
<dbReference type="InterPro" id="IPR039039">
    <property type="entry name" value="RAI1-like_fam"/>
</dbReference>
<proteinExistence type="inferred from homology"/>
<dbReference type="InterPro" id="IPR013961">
    <property type="entry name" value="RAI1"/>
</dbReference>
<dbReference type="GO" id="GO:0000166">
    <property type="term" value="F:nucleotide binding"/>
    <property type="evidence" value="ECO:0007669"/>
    <property type="project" value="UniProtKB-KW"/>
</dbReference>
<protein>
    <recommendedName>
        <fullName evidence="7">Decapping nuclease</fullName>
        <ecNumber evidence="7">3.6.1.-</ecNumber>
    </recommendedName>
</protein>
<dbReference type="GO" id="GO:0003723">
    <property type="term" value="F:RNA binding"/>
    <property type="evidence" value="ECO:0007669"/>
    <property type="project" value="UniProtKB-KW"/>
</dbReference>
<comment type="cofactor">
    <cofactor evidence="1 7">
        <name>a divalent metal cation</name>
        <dbReference type="ChEBI" id="CHEBI:60240"/>
    </cofactor>
</comment>
<keyword evidence="3 7" id="KW-0540">Nuclease</keyword>
<sequence>MAISASLFINEKSSTTALKQPKEIGYYSRNQDGEFLIQQQSQLKYYYLPNSDLDKNLELSSGFKKFKNCESKFEDVHTLKGLLQSIQNNEQRKQKKVKADILASTETITKLILSAFDNTNINPIDMVVVSYDGQIFIKQQKSQNENSTIDLNRYTTYKYKSLSTLSQPLSLESREILEKRNKKLCNNGDKFISMTKTGVGKVKLILSTDIDCIFDFKDEGKDNLKHYAQLVLNPTVNTVSESHKFENGMFRIWLKCFLAGIPRIICGFKNDDNILKTVEEFSTSEIPVLLKENNPEVGTKCVNAIKWYGLFTDWLLKMIPHDASTMEIRPFRLTLADNHLKLNEIESSDPEYKQIVEGDAVLSTEFQQWRSSI</sequence>
<dbReference type="GO" id="GO:0000956">
    <property type="term" value="P:nuclear-transcribed mRNA catabolic process"/>
    <property type="evidence" value="ECO:0007669"/>
    <property type="project" value="TreeGrafter"/>
</dbReference>
<comment type="caution">
    <text evidence="9">The sequence shown here is derived from an EMBL/GenBank/DDBJ whole genome shotgun (WGS) entry which is preliminary data.</text>
</comment>
<dbReference type="AlphaFoldDB" id="A0A9P6WBH9"/>
<comment type="catalytic activity">
    <reaction evidence="6">
        <text>a 5'-end NAD(+)-phospho-ribonucleoside in mRNA + H2O = a 5'-end phospho-ribonucleoside in mRNA + NAD(+) + H(+)</text>
        <dbReference type="Rhea" id="RHEA:60880"/>
        <dbReference type="Rhea" id="RHEA-COMP:15692"/>
        <dbReference type="Rhea" id="RHEA-COMP:15698"/>
        <dbReference type="ChEBI" id="CHEBI:15377"/>
        <dbReference type="ChEBI" id="CHEBI:15378"/>
        <dbReference type="ChEBI" id="CHEBI:57540"/>
        <dbReference type="ChEBI" id="CHEBI:138282"/>
        <dbReference type="ChEBI" id="CHEBI:144029"/>
    </reaction>
    <physiologicalReaction direction="left-to-right" evidence="6">
        <dbReference type="Rhea" id="RHEA:60881"/>
    </physiologicalReaction>
</comment>
<gene>
    <name evidence="9" type="primary">RAI1_2</name>
    <name evidence="9" type="ORF">C6P45_004715</name>
</gene>
<dbReference type="GO" id="GO:0005829">
    <property type="term" value="C:cytosol"/>
    <property type="evidence" value="ECO:0007669"/>
    <property type="project" value="TreeGrafter"/>
</dbReference>
<evidence type="ECO:0000256" key="3">
    <source>
        <dbReference type="ARBA" id="ARBA00022722"/>
    </source>
</evidence>
<evidence type="ECO:0000313" key="9">
    <source>
        <dbReference type="EMBL" id="KAG0668363.1"/>
    </source>
</evidence>
<comment type="similarity">
    <text evidence="2 7">Belongs to the DXO/Dom3Z family.</text>
</comment>
<dbReference type="Proteomes" id="UP000750334">
    <property type="component" value="Unassembled WGS sequence"/>
</dbReference>
<reference evidence="9 10" key="1">
    <citation type="submission" date="2020-11" db="EMBL/GenBank/DDBJ databases">
        <title>Kefir isolates.</title>
        <authorList>
            <person name="Marcisauskas S."/>
            <person name="Kim Y."/>
            <person name="Blasche S."/>
        </authorList>
    </citation>
    <scope>NUCLEOTIDE SEQUENCE [LARGE SCALE GENOMIC DNA]</scope>
    <source>
        <strain evidence="9 10">OG2</strain>
    </source>
</reference>
<dbReference type="GO" id="GO:0004519">
    <property type="term" value="F:endonuclease activity"/>
    <property type="evidence" value="ECO:0007669"/>
    <property type="project" value="UniProtKB-KW"/>
</dbReference>
<comment type="subcellular location">
    <subcellularLocation>
        <location evidence="7">Nucleus</location>
    </subcellularLocation>
</comment>
<evidence type="ECO:0000256" key="4">
    <source>
        <dbReference type="ARBA" id="ARBA00044676"/>
    </source>
</evidence>
<comment type="catalytic activity">
    <reaction evidence="4">
        <text>a 5'-end (N(7)-methyl 5'-triphosphoguanosine)-ribonucleoside-ribonucleotide in mRNA + H2O = a (N(7)-methyl 5'-triphosphoguanosine)-nucleoside + a 5'-end phospho-ribonucleoside in mRNA + H(+)</text>
        <dbReference type="Rhea" id="RHEA:66928"/>
        <dbReference type="Rhea" id="RHEA-COMP:15692"/>
        <dbReference type="Rhea" id="RHEA-COMP:17313"/>
        <dbReference type="ChEBI" id="CHEBI:15377"/>
        <dbReference type="ChEBI" id="CHEBI:15378"/>
        <dbReference type="ChEBI" id="CHEBI:138282"/>
        <dbReference type="ChEBI" id="CHEBI:172876"/>
        <dbReference type="ChEBI" id="CHEBI:172877"/>
    </reaction>
    <physiologicalReaction direction="left-to-right" evidence="4">
        <dbReference type="Rhea" id="RHEA:66929"/>
    </physiologicalReaction>
</comment>
<evidence type="ECO:0000256" key="5">
    <source>
        <dbReference type="ARBA" id="ARBA00044692"/>
    </source>
</evidence>
<dbReference type="PANTHER" id="PTHR12395">
    <property type="entry name" value="DOM-3 RELATED"/>
    <property type="match status" value="1"/>
</dbReference>
<dbReference type="OrthoDB" id="5853397at2759"/>
<keyword evidence="9" id="KW-0255">Endonuclease</keyword>
<keyword evidence="10" id="KW-1185">Reference proteome</keyword>
<comment type="catalytic activity">
    <reaction evidence="5">
        <text>a 5'-end triphospho-ribonucleoside in mRNA + H2O = a 5'-end phospho-ribonucleoside in mRNA + diphosphate + H(+)</text>
        <dbReference type="Rhea" id="RHEA:78683"/>
        <dbReference type="Rhea" id="RHEA-COMP:15692"/>
        <dbReference type="Rhea" id="RHEA-COMP:17164"/>
        <dbReference type="ChEBI" id="CHEBI:15377"/>
        <dbReference type="ChEBI" id="CHEBI:15378"/>
        <dbReference type="ChEBI" id="CHEBI:33019"/>
        <dbReference type="ChEBI" id="CHEBI:138282"/>
        <dbReference type="ChEBI" id="CHEBI:167618"/>
    </reaction>
    <physiologicalReaction direction="left-to-right" evidence="5">
        <dbReference type="Rhea" id="RHEA:78684"/>
    </physiologicalReaction>
</comment>
<evidence type="ECO:0000259" key="8">
    <source>
        <dbReference type="Pfam" id="PF08652"/>
    </source>
</evidence>
<dbReference type="EC" id="3.6.1.-" evidence="7"/>
<evidence type="ECO:0000256" key="6">
    <source>
        <dbReference type="ARBA" id="ARBA00048124"/>
    </source>
</evidence>
<keyword evidence="7" id="KW-0479">Metal-binding</keyword>
<organism evidence="9 10">
    <name type="scientific">Maudiozyma exigua</name>
    <name type="common">Yeast</name>
    <name type="synonym">Kazachstania exigua</name>
    <dbReference type="NCBI Taxonomy" id="34358"/>
    <lineage>
        <taxon>Eukaryota</taxon>
        <taxon>Fungi</taxon>
        <taxon>Dikarya</taxon>
        <taxon>Ascomycota</taxon>
        <taxon>Saccharomycotina</taxon>
        <taxon>Saccharomycetes</taxon>
        <taxon>Saccharomycetales</taxon>
        <taxon>Saccharomycetaceae</taxon>
        <taxon>Maudiozyma</taxon>
    </lineage>
</organism>
<comment type="function">
    <text evidence="7">Decapping enzyme for NAD-capped RNAs: specifically hydrolyzes the nicotinamide adenine dinucleotide (NAD) cap from a subset of RNAs by removing the entire NAD moiety from the 5'-end of an NAD-capped RNA.</text>
</comment>
<keyword evidence="7" id="KW-0378">Hydrolase</keyword>
<feature type="domain" description="RAI1-like" evidence="8">
    <location>
        <begin position="19"/>
        <end position="355"/>
    </location>
</feature>
<dbReference type="GO" id="GO:0046872">
    <property type="term" value="F:metal ion binding"/>
    <property type="evidence" value="ECO:0007669"/>
    <property type="project" value="UniProtKB-KW"/>
</dbReference>
<keyword evidence="7" id="KW-0547">Nucleotide-binding</keyword>
<keyword evidence="7" id="KW-0539">Nucleus</keyword>
<dbReference type="Pfam" id="PF08652">
    <property type="entry name" value="RAI1"/>
    <property type="match status" value="1"/>
</dbReference>
<name>A0A9P6WBH9_MAUEX</name>
<dbReference type="PANTHER" id="PTHR12395:SF9">
    <property type="entry name" value="DECAPPING AND EXORIBONUCLEASE PROTEIN"/>
    <property type="match status" value="1"/>
</dbReference>
<dbReference type="GO" id="GO:0034353">
    <property type="term" value="F:mRNA 5'-diphosphatase activity"/>
    <property type="evidence" value="ECO:0007669"/>
    <property type="project" value="TreeGrafter"/>
</dbReference>